<dbReference type="GO" id="GO:0005851">
    <property type="term" value="C:eukaryotic translation initiation factor 2B complex"/>
    <property type="evidence" value="ECO:0007669"/>
    <property type="project" value="TreeGrafter"/>
</dbReference>
<dbReference type="GeneID" id="111302719"/>
<dbReference type="PANTHER" id="PTHR45989:SF1">
    <property type="entry name" value="TRANSLATION INITIATION FACTOR EIF-2B SUBUNIT GAMMA"/>
    <property type="match status" value="1"/>
</dbReference>
<dbReference type="PANTHER" id="PTHR45989">
    <property type="entry name" value="TRANSLATION INITIATION FACTOR EIF-2B SUBUNIT GAMMA"/>
    <property type="match status" value="1"/>
</dbReference>
<dbReference type="OrthoDB" id="10250549at2759"/>
<feature type="domain" description="Nucleotidyl transferase" evidence="11">
    <location>
        <begin position="5"/>
        <end position="116"/>
    </location>
</feature>
<proteinExistence type="inferred from homology"/>
<evidence type="ECO:0000256" key="2">
    <source>
        <dbReference type="ARBA" id="ARBA00007878"/>
    </source>
</evidence>
<dbReference type="GO" id="GO:0003743">
    <property type="term" value="F:translation initiation factor activity"/>
    <property type="evidence" value="ECO:0007669"/>
    <property type="project" value="UniProtKB-KW"/>
</dbReference>
<dbReference type="GO" id="GO:0005085">
    <property type="term" value="F:guanyl-nucleotide exchange factor activity"/>
    <property type="evidence" value="ECO:0007669"/>
    <property type="project" value="TreeGrafter"/>
</dbReference>
<evidence type="ECO:0000256" key="4">
    <source>
        <dbReference type="ARBA" id="ARBA00022540"/>
    </source>
</evidence>
<dbReference type="InterPro" id="IPR005835">
    <property type="entry name" value="NTP_transferase_dom"/>
</dbReference>
<evidence type="ECO:0000256" key="7">
    <source>
        <dbReference type="ARBA" id="ARBA00044229"/>
    </source>
</evidence>
<comment type="function">
    <text evidence="8">Acts as a component of the translation initiation factor 2B (eIF2B) complex, which catalyzes the exchange of GDP for GTP on the eukaryotic initiation factor 2 (eIF2) complex gamma subunit. Its guanine nucleotide exchange factor activity is repressed when bound to eIF2 complex phosphorylated on the alpha subunit, thereby limiting the amount of methionyl-initiator methionine tRNA available to the ribosome and consequently global translation is repressed.</text>
</comment>
<dbReference type="InterPro" id="IPR029044">
    <property type="entry name" value="Nucleotide-diphossugar_trans"/>
</dbReference>
<evidence type="ECO:0000256" key="3">
    <source>
        <dbReference type="ARBA" id="ARBA00022490"/>
    </source>
</evidence>
<dbReference type="Gene3D" id="3.90.550.10">
    <property type="entry name" value="Spore Coat Polysaccharide Biosynthesis Protein SpsA, Chain A"/>
    <property type="match status" value="1"/>
</dbReference>
<accession>A0A6P5ZPB3</accession>
<keyword evidence="5" id="KW-0648">Protein biosynthesis</keyword>
<dbReference type="RefSeq" id="XP_022754230.1">
    <property type="nucleotide sequence ID" value="XM_022898495.1"/>
</dbReference>
<comment type="similarity">
    <text evidence="2">Belongs to the eIF-2B gamma/epsilon subunits family.</text>
</comment>
<sequence>MDFQVVVLAGDTSKNLAPLVSKELPKPLLPVANRPVLYYVLHQLEQSNLKDLIVVVEGKETAVLVGGWIFGTFVDRLHVEIAAVPEVIGTAGAIRAISHHLTAKDILVVSGDLVSDVPPGGSCVDLQSQDPAGGKDKAKKPGRYTSLDWTLGQKLRKILDSEAHYPCSRP</sequence>
<dbReference type="AlphaFoldDB" id="A0A6P5ZPB3"/>
<dbReference type="InterPro" id="IPR051960">
    <property type="entry name" value="eIF2B_gamma"/>
</dbReference>
<keyword evidence="4" id="KW-0396">Initiation factor</keyword>
<feature type="region of interest" description="Disordered" evidence="10">
    <location>
        <begin position="124"/>
        <end position="143"/>
    </location>
</feature>
<evidence type="ECO:0000256" key="6">
    <source>
        <dbReference type="ARBA" id="ARBA00044196"/>
    </source>
</evidence>
<dbReference type="Proteomes" id="UP000515121">
    <property type="component" value="Unplaced"/>
</dbReference>
<evidence type="ECO:0000256" key="1">
    <source>
        <dbReference type="ARBA" id="ARBA00004514"/>
    </source>
</evidence>
<organism evidence="12 13">
    <name type="scientific">Durio zibethinus</name>
    <name type="common">Durian</name>
    <dbReference type="NCBI Taxonomy" id="66656"/>
    <lineage>
        <taxon>Eukaryota</taxon>
        <taxon>Viridiplantae</taxon>
        <taxon>Streptophyta</taxon>
        <taxon>Embryophyta</taxon>
        <taxon>Tracheophyta</taxon>
        <taxon>Spermatophyta</taxon>
        <taxon>Magnoliopsida</taxon>
        <taxon>eudicotyledons</taxon>
        <taxon>Gunneridae</taxon>
        <taxon>Pentapetalae</taxon>
        <taxon>rosids</taxon>
        <taxon>malvids</taxon>
        <taxon>Malvales</taxon>
        <taxon>Malvaceae</taxon>
        <taxon>Helicteroideae</taxon>
        <taxon>Durio</taxon>
    </lineage>
</organism>
<name>A0A6P5ZPB3_DURZI</name>
<dbReference type="KEGG" id="dzi:111302719"/>
<dbReference type="GO" id="GO:0002183">
    <property type="term" value="P:cytoplasmic translational initiation"/>
    <property type="evidence" value="ECO:0007669"/>
    <property type="project" value="TreeGrafter"/>
</dbReference>
<evidence type="ECO:0000256" key="9">
    <source>
        <dbReference type="ARBA" id="ARBA00046432"/>
    </source>
</evidence>
<dbReference type="GO" id="GO:0005829">
    <property type="term" value="C:cytosol"/>
    <property type="evidence" value="ECO:0007669"/>
    <property type="project" value="UniProtKB-SubCell"/>
</dbReference>
<evidence type="ECO:0000256" key="8">
    <source>
        <dbReference type="ARBA" id="ARBA00045373"/>
    </source>
</evidence>
<feature type="non-terminal residue" evidence="13">
    <location>
        <position position="170"/>
    </location>
</feature>
<gene>
    <name evidence="13" type="primary">LOC111302719</name>
</gene>
<evidence type="ECO:0000313" key="12">
    <source>
        <dbReference type="Proteomes" id="UP000515121"/>
    </source>
</evidence>
<dbReference type="SUPFAM" id="SSF53448">
    <property type="entry name" value="Nucleotide-diphospho-sugar transferases"/>
    <property type="match status" value="1"/>
</dbReference>
<keyword evidence="12" id="KW-1185">Reference proteome</keyword>
<comment type="subunit">
    <text evidence="9">Component of the translation initiation factor 2B (eIF2B) complex which is a heterodecamer of two sets of five different subunits: alpha, beta, gamma, delta and epsilon. Subunits alpha, beta and delta comprise a regulatory subcomplex and subunits epsilon and gamma comprise a catalytic subcomplex. Within the complex, the hexameric regulatory complex resides at the center, with the two heterodimeric catalytic subcomplexes bound on opposite sides.</text>
</comment>
<evidence type="ECO:0000313" key="13">
    <source>
        <dbReference type="RefSeq" id="XP_022754230.1"/>
    </source>
</evidence>
<evidence type="ECO:0000256" key="10">
    <source>
        <dbReference type="SAM" id="MobiDB-lite"/>
    </source>
</evidence>
<dbReference type="Pfam" id="PF00483">
    <property type="entry name" value="NTP_transferase"/>
    <property type="match status" value="1"/>
</dbReference>
<evidence type="ECO:0000256" key="5">
    <source>
        <dbReference type="ARBA" id="ARBA00022917"/>
    </source>
</evidence>
<reference evidence="13" key="1">
    <citation type="submission" date="2025-08" db="UniProtKB">
        <authorList>
            <consortium name="RefSeq"/>
        </authorList>
    </citation>
    <scope>IDENTIFICATION</scope>
    <source>
        <tissue evidence="13">Fruit stalk</tissue>
    </source>
</reference>
<comment type="subcellular location">
    <subcellularLocation>
        <location evidence="1">Cytoplasm</location>
        <location evidence="1">Cytosol</location>
    </subcellularLocation>
</comment>
<keyword evidence="3" id="KW-0963">Cytoplasm</keyword>
<protein>
    <recommendedName>
        <fullName evidence="6">Translation initiation factor eIF2B subunit gamma</fullName>
    </recommendedName>
    <alternativeName>
        <fullName evidence="7">eIF2B GDP-GTP exchange factor subunit gamma</fullName>
    </alternativeName>
</protein>
<evidence type="ECO:0000259" key="11">
    <source>
        <dbReference type="Pfam" id="PF00483"/>
    </source>
</evidence>